<dbReference type="PANTHER" id="PTHR48106:SF13">
    <property type="entry name" value="QUINONE OXIDOREDUCTASE-RELATED"/>
    <property type="match status" value="1"/>
</dbReference>
<dbReference type="GO" id="GO:0003960">
    <property type="term" value="F:quinone reductase (NADPH) activity"/>
    <property type="evidence" value="ECO:0007669"/>
    <property type="project" value="UniProtKB-EC"/>
</dbReference>
<dbReference type="PATRIC" id="fig|1502723.3.peg.2742"/>
<dbReference type="EMBL" id="JYFN01000024">
    <property type="protein sequence ID" value="KJE22444.1"/>
    <property type="molecule type" value="Genomic_DNA"/>
</dbReference>
<accession>A0A0D8BEP7</accession>
<dbReference type="InterPro" id="IPR036291">
    <property type="entry name" value="NAD(P)-bd_dom_sf"/>
</dbReference>
<dbReference type="Proteomes" id="UP000032545">
    <property type="component" value="Unassembled WGS sequence"/>
</dbReference>
<dbReference type="SMART" id="SM00829">
    <property type="entry name" value="PKS_ER"/>
    <property type="match status" value="1"/>
</dbReference>
<reference evidence="4 5" key="2">
    <citation type="journal article" date="2016" name="Genome Announc.">
        <title>Permanent Draft Genome Sequences for Two Variants of Frankia sp. Strain CpI1, the First Frankia Strain Isolated from Root Nodules of Comptonia peregrina.</title>
        <authorList>
            <person name="Oshone R."/>
            <person name="Hurst S.G.IV."/>
            <person name="Abebe-Akele F."/>
            <person name="Simpson S."/>
            <person name="Morris K."/>
            <person name="Thomas W.K."/>
            <person name="Tisa L.S."/>
        </authorList>
    </citation>
    <scope>NUCLEOTIDE SEQUENCE [LARGE SCALE GENOMIC DNA]</scope>
    <source>
        <strain evidence="5">CpI1-S</strain>
    </source>
</reference>
<dbReference type="GO" id="GO:0035925">
    <property type="term" value="F:mRNA 3'-UTR AU-rich region binding"/>
    <property type="evidence" value="ECO:0007669"/>
    <property type="project" value="TreeGrafter"/>
</dbReference>
<dbReference type="InterPro" id="IPR020843">
    <property type="entry name" value="ER"/>
</dbReference>
<proteinExistence type="predicted"/>
<dbReference type="InterPro" id="IPR013149">
    <property type="entry name" value="ADH-like_C"/>
</dbReference>
<feature type="domain" description="Enoyl reductase (ER)" evidence="3">
    <location>
        <begin position="10"/>
        <end position="321"/>
    </location>
</feature>
<dbReference type="InterPro" id="IPR011032">
    <property type="entry name" value="GroES-like_sf"/>
</dbReference>
<keyword evidence="2 4" id="KW-0560">Oxidoreductase</keyword>
<comment type="caution">
    <text evidence="4">The sequence shown here is derived from an EMBL/GenBank/DDBJ whole genome shotgun (WGS) entry which is preliminary data.</text>
</comment>
<dbReference type="GO" id="GO:0005829">
    <property type="term" value="C:cytosol"/>
    <property type="evidence" value="ECO:0007669"/>
    <property type="project" value="TreeGrafter"/>
</dbReference>
<dbReference type="OrthoDB" id="9805663at2"/>
<dbReference type="GO" id="GO:0070402">
    <property type="term" value="F:NADPH binding"/>
    <property type="evidence" value="ECO:0007669"/>
    <property type="project" value="TreeGrafter"/>
</dbReference>
<sequence>MQAVRFHEYGPPEVLRVEEIADPRPGPGEMLVRVTAAGIGFADVQIRAGLMRDALPDLPLPFAPGFEVAGTVVGVGHGVDPEAVGRHVVGATSHGGYAELAVVPAASVLRRPEAFDDPTALALFGQGSTAVGVVAAAGLGPADTVLVEAATSGVGSLLVQLAARAGALVIATARGARKLALARELGADVAIDHDTPDWHRRVGEAADSGVSVVFECLGGVASRAAFDLLTPGHGRMVIYGTTSGQPPRLDPLAVHHRGVSVIGFASPALPAHRLTQLRKQAFTLGGGDALRPIIGSVLPLSQAAAAHRNAEDRTTVGKSILVP</sequence>
<evidence type="ECO:0000256" key="1">
    <source>
        <dbReference type="ARBA" id="ARBA00022857"/>
    </source>
</evidence>
<dbReference type="Gene3D" id="3.40.50.720">
    <property type="entry name" value="NAD(P)-binding Rossmann-like Domain"/>
    <property type="match status" value="1"/>
</dbReference>
<dbReference type="AlphaFoldDB" id="A0A0D8BEP7"/>
<dbReference type="Pfam" id="PF00107">
    <property type="entry name" value="ADH_zinc_N"/>
    <property type="match status" value="1"/>
</dbReference>
<reference evidence="5" key="1">
    <citation type="submission" date="2015-02" db="EMBL/GenBank/DDBJ databases">
        <title>Draft Genome of Frankia sp. CpI1-S.</title>
        <authorList>
            <person name="Oshone R.T."/>
            <person name="Ngom M."/>
            <person name="Ghodhbane-Gtari F."/>
            <person name="Gtari M."/>
            <person name="Morris K."/>
            <person name="Thomas K."/>
            <person name="Sen A."/>
            <person name="Tisa L.S."/>
        </authorList>
    </citation>
    <scope>NUCLEOTIDE SEQUENCE [LARGE SCALE GENOMIC DNA]</scope>
    <source>
        <strain evidence="5">CpI1-S</strain>
    </source>
</reference>
<dbReference type="SUPFAM" id="SSF51735">
    <property type="entry name" value="NAD(P)-binding Rossmann-fold domains"/>
    <property type="match status" value="1"/>
</dbReference>
<dbReference type="RefSeq" id="WP_044885911.1">
    <property type="nucleotide sequence ID" value="NZ_JYFN01000024.1"/>
</dbReference>
<organism evidence="4 5">
    <name type="scientific">Frankia torreyi</name>
    <dbReference type="NCBI Taxonomy" id="1856"/>
    <lineage>
        <taxon>Bacteria</taxon>
        <taxon>Bacillati</taxon>
        <taxon>Actinomycetota</taxon>
        <taxon>Actinomycetes</taxon>
        <taxon>Frankiales</taxon>
        <taxon>Frankiaceae</taxon>
        <taxon>Frankia</taxon>
    </lineage>
</organism>
<evidence type="ECO:0000313" key="4">
    <source>
        <dbReference type="EMBL" id="KJE22444.1"/>
    </source>
</evidence>
<dbReference type="InterPro" id="IPR013154">
    <property type="entry name" value="ADH-like_N"/>
</dbReference>
<keyword evidence="5" id="KW-1185">Reference proteome</keyword>
<dbReference type="PANTHER" id="PTHR48106">
    <property type="entry name" value="QUINONE OXIDOREDUCTASE PIG3-RELATED"/>
    <property type="match status" value="1"/>
</dbReference>
<protein>
    <submittedName>
        <fullName evidence="4">Zn-dependent oxidoreductase, NADPH:quinone reductase</fullName>
        <ecNumber evidence="4">1.6.5.5</ecNumber>
    </submittedName>
</protein>
<evidence type="ECO:0000259" key="3">
    <source>
        <dbReference type="SMART" id="SM00829"/>
    </source>
</evidence>
<dbReference type="Gene3D" id="3.90.180.10">
    <property type="entry name" value="Medium-chain alcohol dehydrogenases, catalytic domain"/>
    <property type="match status" value="1"/>
</dbReference>
<dbReference type="EC" id="1.6.5.5" evidence="4"/>
<keyword evidence="1" id="KW-0521">NADP</keyword>
<evidence type="ECO:0000256" key="2">
    <source>
        <dbReference type="ARBA" id="ARBA00023002"/>
    </source>
</evidence>
<evidence type="ECO:0000313" key="5">
    <source>
        <dbReference type="Proteomes" id="UP000032545"/>
    </source>
</evidence>
<gene>
    <name evidence="4" type="ORF">FF36_03316</name>
</gene>
<name>A0A0D8BEP7_9ACTN</name>
<dbReference type="SUPFAM" id="SSF50129">
    <property type="entry name" value="GroES-like"/>
    <property type="match status" value="1"/>
</dbReference>
<dbReference type="Pfam" id="PF08240">
    <property type="entry name" value="ADH_N"/>
    <property type="match status" value="1"/>
</dbReference>